<protein>
    <recommendedName>
        <fullName evidence="3">Toprim domain-containing protein</fullName>
    </recommendedName>
</protein>
<proteinExistence type="predicted"/>
<organism evidence="2">
    <name type="scientific">Tanacetum cinerariifolium</name>
    <name type="common">Dalmatian daisy</name>
    <name type="synonym">Chrysanthemum cinerariifolium</name>
    <dbReference type="NCBI Taxonomy" id="118510"/>
    <lineage>
        <taxon>Eukaryota</taxon>
        <taxon>Viridiplantae</taxon>
        <taxon>Streptophyta</taxon>
        <taxon>Embryophyta</taxon>
        <taxon>Tracheophyta</taxon>
        <taxon>Spermatophyta</taxon>
        <taxon>Magnoliopsida</taxon>
        <taxon>eudicotyledons</taxon>
        <taxon>Gunneridae</taxon>
        <taxon>Pentapetalae</taxon>
        <taxon>asterids</taxon>
        <taxon>campanulids</taxon>
        <taxon>Asterales</taxon>
        <taxon>Asteraceae</taxon>
        <taxon>Asteroideae</taxon>
        <taxon>Anthemideae</taxon>
        <taxon>Anthemidinae</taxon>
        <taxon>Tanacetum</taxon>
    </lineage>
</organism>
<evidence type="ECO:0008006" key="3">
    <source>
        <dbReference type="Google" id="ProtNLM"/>
    </source>
</evidence>
<reference evidence="2" key="1">
    <citation type="journal article" date="2019" name="Sci. Rep.">
        <title>Draft genome of Tanacetum cinerariifolium, the natural source of mosquito coil.</title>
        <authorList>
            <person name="Yamashiro T."/>
            <person name="Shiraishi A."/>
            <person name="Satake H."/>
            <person name="Nakayama K."/>
        </authorList>
    </citation>
    <scope>NUCLEOTIDE SEQUENCE</scope>
</reference>
<accession>A0A699JGL1</accession>
<feature type="compositionally biased region" description="Basic and acidic residues" evidence="1">
    <location>
        <begin position="487"/>
        <end position="505"/>
    </location>
</feature>
<dbReference type="Pfam" id="PF13155">
    <property type="entry name" value="Toprim_2"/>
    <property type="match status" value="1"/>
</dbReference>
<evidence type="ECO:0000313" key="2">
    <source>
        <dbReference type="EMBL" id="GFA35360.1"/>
    </source>
</evidence>
<sequence length="741" mass="82849">MYFNSQDDRDKGSVVDWMKNRVTTGRIAGIEQLPGRNLWQSVNDHFRAYLNLPEAERPRLNLPPVSETAPGEKFQSIYTRDCRPLENTAYLESRGITKTTIENPQFAGRILNQLHTVQREGMPAKTYVNTAFPAYHAGRVVGLELKGEGFKGQAAESQFARSLWLSKLPAGRPPTHLVVSESAIDTLSYAQLHPGERVLYASTSGTLTQNKIFEMKRLMDEELIPAIKSAFDNDTQGHHFDTRLLAGFASEQNPMKVVREHEYLLTVQVTTSDLTGIQAVTQQLKDFNARTTEHYKRESGEADSPALAQTLRDSLISSTRQGPNTYQFHVPMNREALGTFNQAIGRHLQYDKKIELVKSQGKDWNEDLKQDQMRQVVKRELGSDNTPQPEAPAAVPDKGERLLTIAYRESRDEMSQLSTLQQNLERVGLIIDHSRRLESTAPREIATELTLRYQLDSPQLPAISAALDSLAINPRVAVNEAVPAQTERRQLAAEQEVARQQKRAEQQQLQPSDSPSHDQARRVFIEAAAPVAQTLRENGGGLQAAYLQQASKSLLKQPVLKALDQENLVRVLAKIDQVPALKDSSSVGQLRQAMQVLSTPIKQEQAQAQQPERRQPTFIRDARRAIEQEAEGRPDAATYEEAGNAALNIVLSHYLATPLLNPGLLAHERLAHQREHYERLLQQSADLLAQERREGAAEAALRAGVPPVGKKVANARHARTAEENLRLTARVRELEALLAAR</sequence>
<feature type="region of interest" description="Disordered" evidence="1">
    <location>
        <begin position="487"/>
        <end position="518"/>
    </location>
</feature>
<comment type="caution">
    <text evidence="2">The sequence shown here is derived from an EMBL/GenBank/DDBJ whole genome shotgun (WGS) entry which is preliminary data.</text>
</comment>
<dbReference type="AlphaFoldDB" id="A0A699JGL1"/>
<dbReference type="EMBL" id="BKCJ010409585">
    <property type="protein sequence ID" value="GFA35360.1"/>
    <property type="molecule type" value="Genomic_DNA"/>
</dbReference>
<name>A0A699JGL1_TANCI</name>
<evidence type="ECO:0000256" key="1">
    <source>
        <dbReference type="SAM" id="MobiDB-lite"/>
    </source>
</evidence>
<gene>
    <name evidence="2" type="ORF">Tci_607332</name>
</gene>